<dbReference type="EMBL" id="CASHSV030000615">
    <property type="protein sequence ID" value="CAJ2671268.1"/>
    <property type="molecule type" value="Genomic_DNA"/>
</dbReference>
<evidence type="ECO:0000313" key="1">
    <source>
        <dbReference type="EMBL" id="CAJ2671268.1"/>
    </source>
</evidence>
<name>A0ACB0LSC2_TRIPR</name>
<proteinExistence type="predicted"/>
<keyword evidence="2" id="KW-1185">Reference proteome</keyword>
<evidence type="ECO:0000313" key="2">
    <source>
        <dbReference type="Proteomes" id="UP001177021"/>
    </source>
</evidence>
<organism evidence="1 2">
    <name type="scientific">Trifolium pratense</name>
    <name type="common">Red clover</name>
    <dbReference type="NCBI Taxonomy" id="57577"/>
    <lineage>
        <taxon>Eukaryota</taxon>
        <taxon>Viridiplantae</taxon>
        <taxon>Streptophyta</taxon>
        <taxon>Embryophyta</taxon>
        <taxon>Tracheophyta</taxon>
        <taxon>Spermatophyta</taxon>
        <taxon>Magnoliopsida</taxon>
        <taxon>eudicotyledons</taxon>
        <taxon>Gunneridae</taxon>
        <taxon>Pentapetalae</taxon>
        <taxon>rosids</taxon>
        <taxon>fabids</taxon>
        <taxon>Fabales</taxon>
        <taxon>Fabaceae</taxon>
        <taxon>Papilionoideae</taxon>
        <taxon>50 kb inversion clade</taxon>
        <taxon>NPAAA clade</taxon>
        <taxon>Hologalegina</taxon>
        <taxon>IRL clade</taxon>
        <taxon>Trifolieae</taxon>
        <taxon>Trifolium</taxon>
    </lineage>
</organism>
<accession>A0ACB0LSC2</accession>
<dbReference type="Proteomes" id="UP001177021">
    <property type="component" value="Unassembled WGS sequence"/>
</dbReference>
<comment type="caution">
    <text evidence="1">The sequence shown here is derived from an EMBL/GenBank/DDBJ whole genome shotgun (WGS) entry which is preliminary data.</text>
</comment>
<gene>
    <name evidence="1" type="ORF">MILVUS5_LOCUS35134</name>
</gene>
<sequence length="77" mass="8719">MEETIMRLFLIKFSGCWHNSTIFVLIIINVQHANKVVTQGSAVIWKPKSHGAVLGGLATLYPKFENEKLDQETTYVI</sequence>
<protein>
    <submittedName>
        <fullName evidence="1">Uncharacterized protein</fullName>
    </submittedName>
</protein>
<reference evidence="1" key="1">
    <citation type="submission" date="2023-10" db="EMBL/GenBank/DDBJ databases">
        <authorList>
            <person name="Rodriguez Cubillos JULIANA M."/>
            <person name="De Vega J."/>
        </authorList>
    </citation>
    <scope>NUCLEOTIDE SEQUENCE</scope>
</reference>